<feature type="binding site" evidence="5">
    <location>
        <begin position="161"/>
        <end position="171"/>
    </location>
    <ligand>
        <name>substrate</name>
    </ligand>
</feature>
<dbReference type="GeneID" id="92355412"/>
<dbReference type="EMBL" id="AP031322">
    <property type="protein sequence ID" value="BFH74510.1"/>
    <property type="molecule type" value="Genomic_DNA"/>
</dbReference>
<evidence type="ECO:0000256" key="3">
    <source>
        <dbReference type="ARBA" id="ARBA00022975"/>
    </source>
</evidence>
<organism evidence="10">
    <name type="scientific">Sulfurisphaera javensis</name>
    <dbReference type="NCBI Taxonomy" id="2049879"/>
    <lineage>
        <taxon>Archaea</taxon>
        <taxon>Thermoproteota</taxon>
        <taxon>Thermoprotei</taxon>
        <taxon>Sulfolobales</taxon>
        <taxon>Sulfolobaceae</taxon>
        <taxon>Sulfurisphaera</taxon>
    </lineage>
</organism>
<dbReference type="AlphaFoldDB" id="A0AAT9GUE4"/>
<feature type="binding site" evidence="5 7">
    <location>
        <position position="112"/>
    </location>
    <ligand>
        <name>substrate</name>
    </ligand>
</feature>
<comment type="catalytic activity">
    <reaction evidence="5 8">
        <text>orotidine 5'-phosphate + H(+) = UMP + CO2</text>
        <dbReference type="Rhea" id="RHEA:11596"/>
        <dbReference type="ChEBI" id="CHEBI:15378"/>
        <dbReference type="ChEBI" id="CHEBI:16526"/>
        <dbReference type="ChEBI" id="CHEBI:57538"/>
        <dbReference type="ChEBI" id="CHEBI:57865"/>
        <dbReference type="EC" id="4.1.1.23"/>
    </reaction>
</comment>
<dbReference type="InterPro" id="IPR018089">
    <property type="entry name" value="OMPdecase_AS"/>
</dbReference>
<feature type="active site" description="For OMPdecase activity" evidence="6">
    <location>
        <position position="55"/>
    </location>
</feature>
<dbReference type="SUPFAM" id="SSF51366">
    <property type="entry name" value="Ribulose-phoshate binding barrel"/>
    <property type="match status" value="1"/>
</dbReference>
<evidence type="ECO:0000256" key="4">
    <source>
        <dbReference type="ARBA" id="ARBA00023239"/>
    </source>
</evidence>
<dbReference type="InterPro" id="IPR047595">
    <property type="entry name" value="OMPdecase_arc"/>
</dbReference>
<feature type="binding site" evidence="5 7">
    <location>
        <position position="9"/>
    </location>
    <ligand>
        <name>substrate</name>
    </ligand>
</feature>
<comment type="similarity">
    <text evidence="5">Belongs to the OMP decarboxylase family. Type 1 subfamily.</text>
</comment>
<evidence type="ECO:0000256" key="7">
    <source>
        <dbReference type="PIRSR" id="PIRSR614732-2"/>
    </source>
</evidence>
<dbReference type="CDD" id="cd04725">
    <property type="entry name" value="OMP_decarboxylase_like"/>
    <property type="match status" value="1"/>
</dbReference>
<dbReference type="InterPro" id="IPR014732">
    <property type="entry name" value="OMPdecase"/>
</dbReference>
<dbReference type="PANTHER" id="PTHR32119:SF2">
    <property type="entry name" value="OROTIDINE 5'-PHOSPHATE DECARBOXYLASE"/>
    <property type="match status" value="1"/>
</dbReference>
<evidence type="ECO:0000256" key="8">
    <source>
        <dbReference type="RuleBase" id="RU000512"/>
    </source>
</evidence>
<accession>A0AAT9GUE4</accession>
<dbReference type="Pfam" id="PF00215">
    <property type="entry name" value="OMPdecase"/>
    <property type="match status" value="1"/>
</dbReference>
<comment type="subunit">
    <text evidence="5">Homodimer.</text>
</comment>
<gene>
    <name evidence="5" type="primary">pyrF</name>
    <name evidence="10" type="ORF">SJAV_24540</name>
</gene>
<feature type="domain" description="Orotidine 5'-phosphate decarboxylase" evidence="9">
    <location>
        <begin position="3"/>
        <end position="200"/>
    </location>
</feature>
<evidence type="ECO:0000256" key="5">
    <source>
        <dbReference type="HAMAP-Rule" id="MF_01200"/>
    </source>
</evidence>
<keyword evidence="2 5" id="KW-0210">Decarboxylase</keyword>
<feature type="active site" description="For OMPdecase activity" evidence="6">
    <location>
        <position position="60"/>
    </location>
</feature>
<evidence type="ECO:0000256" key="1">
    <source>
        <dbReference type="ARBA" id="ARBA00004861"/>
    </source>
</evidence>
<dbReference type="PANTHER" id="PTHR32119">
    <property type="entry name" value="OROTIDINE 5'-PHOSPHATE DECARBOXYLASE"/>
    <property type="match status" value="1"/>
</dbReference>
<feature type="binding site" evidence="5 7">
    <location>
        <position position="184"/>
    </location>
    <ligand>
        <name>substrate</name>
    </ligand>
</feature>
<feature type="active site" description="Proton donor" evidence="5">
    <location>
        <position position="57"/>
    </location>
</feature>
<feature type="active site" description="For OMPdecase activity" evidence="6">
    <location>
        <position position="57"/>
    </location>
</feature>
<feature type="binding site" evidence="5 7">
    <location>
        <position position="28"/>
    </location>
    <ligand>
        <name>substrate</name>
    </ligand>
</feature>
<dbReference type="GO" id="GO:0004590">
    <property type="term" value="F:orotidine-5'-phosphate decarboxylase activity"/>
    <property type="evidence" value="ECO:0007669"/>
    <property type="project" value="UniProtKB-UniRule"/>
</dbReference>
<keyword evidence="4 5" id="KW-0456">Lyase</keyword>
<dbReference type="GO" id="GO:0044205">
    <property type="term" value="P:'de novo' UMP biosynthetic process"/>
    <property type="evidence" value="ECO:0007669"/>
    <property type="project" value="UniProtKB-UniRule"/>
</dbReference>
<dbReference type="KEGG" id="sjv:SJAV_24540"/>
<feature type="binding site" evidence="5 7">
    <location>
        <position position="185"/>
    </location>
    <ligand>
        <name>substrate</name>
    </ligand>
</feature>
<dbReference type="EC" id="4.1.1.23" evidence="5"/>
<dbReference type="InterPro" id="IPR011060">
    <property type="entry name" value="RibuloseP-bd_barrel"/>
</dbReference>
<keyword evidence="3 5" id="KW-0665">Pyrimidine biosynthesis</keyword>
<dbReference type="GO" id="GO:0005829">
    <property type="term" value="C:cytosol"/>
    <property type="evidence" value="ECO:0007669"/>
    <property type="project" value="TreeGrafter"/>
</dbReference>
<proteinExistence type="inferred from homology"/>
<dbReference type="HAMAP" id="MF_01200_A">
    <property type="entry name" value="OMPdecase_type1_A"/>
    <property type="match status" value="1"/>
</dbReference>
<dbReference type="SMART" id="SM00934">
    <property type="entry name" value="OMPdecase"/>
    <property type="match status" value="1"/>
</dbReference>
<name>A0AAT9GUE4_9CREN</name>
<sequence>MGNLILALDKQLSLSTLSELSKYISKIKIGYPLILENPSYLDNITKIQWDEVIFDLKLADIDNTMMLIASKLLNYADSFIAHSFIGVEGALDNLSSYLKKHEKSLYLVLSMSHKGWNDGFYSYLKEVAIKVNPDGFVVGATKPNMIRTVRNDFKDKVIISPGVGVQGANIGDAICNGADYEIVGRSIYEAKDPVTEAKRILEIQEGRIRECKGSEN</sequence>
<dbReference type="InterPro" id="IPR013785">
    <property type="entry name" value="Aldolase_TIM"/>
</dbReference>
<comment type="function">
    <text evidence="5">Catalyzes the decarboxylation of orotidine 5'-monophosphate (OMP) to uridine 5'-monophosphate (UMP).</text>
</comment>
<evidence type="ECO:0000256" key="6">
    <source>
        <dbReference type="PIRSR" id="PIRSR614732-1"/>
    </source>
</evidence>
<dbReference type="Gene3D" id="3.20.20.70">
    <property type="entry name" value="Aldolase class I"/>
    <property type="match status" value="1"/>
</dbReference>
<feature type="binding site" evidence="5">
    <location>
        <begin position="55"/>
        <end position="64"/>
    </location>
    <ligand>
        <name>substrate</name>
    </ligand>
</feature>
<dbReference type="InterPro" id="IPR001754">
    <property type="entry name" value="OMPdeCOase_dom"/>
</dbReference>
<dbReference type="RefSeq" id="WP_369610012.1">
    <property type="nucleotide sequence ID" value="NZ_AP031322.1"/>
</dbReference>
<dbReference type="PROSITE" id="PS00156">
    <property type="entry name" value="OMPDECASE"/>
    <property type="match status" value="1"/>
</dbReference>
<evidence type="ECO:0000259" key="9">
    <source>
        <dbReference type="SMART" id="SM00934"/>
    </source>
</evidence>
<evidence type="ECO:0000256" key="2">
    <source>
        <dbReference type="ARBA" id="ARBA00022793"/>
    </source>
</evidence>
<dbReference type="NCBIfam" id="TIGR01740">
    <property type="entry name" value="pyrF"/>
    <property type="match status" value="1"/>
</dbReference>
<protein>
    <recommendedName>
        <fullName evidence="5">Orotidine 5'-phosphate decarboxylase</fullName>
        <ecNumber evidence="5">4.1.1.23</ecNumber>
    </recommendedName>
    <alternativeName>
        <fullName evidence="5">OMP decarboxylase</fullName>
        <shortName evidence="5">OMPDCase</shortName>
        <shortName evidence="5">OMPdecase</shortName>
    </alternativeName>
</protein>
<comment type="pathway">
    <text evidence="1 5 8">Pyrimidine metabolism; UMP biosynthesis via de novo pathway; UMP from orotate: step 2/2.</text>
</comment>
<dbReference type="GO" id="GO:0006207">
    <property type="term" value="P:'de novo' pyrimidine nucleobase biosynthetic process"/>
    <property type="evidence" value="ECO:0007669"/>
    <property type="project" value="InterPro"/>
</dbReference>
<reference evidence="10" key="1">
    <citation type="submission" date="2024-03" db="EMBL/GenBank/DDBJ databases">
        <title>Complete genome sequence of Sulfurisphaera javensis strain KD-1.</title>
        <authorList>
            <person name="Sakai H."/>
            <person name="Nur N."/>
            <person name="Suwanto A."/>
            <person name="Kurosawa N."/>
        </authorList>
    </citation>
    <scope>NUCLEOTIDE SEQUENCE</scope>
    <source>
        <strain evidence="10">KD-1</strain>
    </source>
</reference>
<evidence type="ECO:0000313" key="10">
    <source>
        <dbReference type="EMBL" id="BFH74510.1"/>
    </source>
</evidence>